<feature type="compositionally biased region" description="Polar residues" evidence="1">
    <location>
        <begin position="395"/>
        <end position="409"/>
    </location>
</feature>
<evidence type="ECO:0000256" key="1">
    <source>
        <dbReference type="SAM" id="MobiDB-lite"/>
    </source>
</evidence>
<keyword evidence="2" id="KW-0472">Membrane</keyword>
<organism evidence="4">
    <name type="scientific">Amphimedon queenslandica</name>
    <name type="common">Sponge</name>
    <dbReference type="NCBI Taxonomy" id="400682"/>
    <lineage>
        <taxon>Eukaryota</taxon>
        <taxon>Metazoa</taxon>
        <taxon>Porifera</taxon>
        <taxon>Demospongiae</taxon>
        <taxon>Heteroscleromorpha</taxon>
        <taxon>Haplosclerida</taxon>
        <taxon>Niphatidae</taxon>
        <taxon>Amphimedon</taxon>
    </lineage>
</organism>
<protein>
    <submittedName>
        <fullName evidence="4">Uncharacterized protein</fullName>
    </submittedName>
</protein>
<feature type="chain" id="PRO_5010869532" evidence="3">
    <location>
        <begin position="24"/>
        <end position="522"/>
    </location>
</feature>
<evidence type="ECO:0000313" key="4">
    <source>
        <dbReference type="EnsemblMetazoa" id="Aqu2.1.31246_001"/>
    </source>
</evidence>
<keyword evidence="2" id="KW-1133">Transmembrane helix</keyword>
<evidence type="ECO:0000256" key="3">
    <source>
        <dbReference type="SAM" id="SignalP"/>
    </source>
</evidence>
<evidence type="ECO:0000256" key="2">
    <source>
        <dbReference type="SAM" id="Phobius"/>
    </source>
</evidence>
<feature type="compositionally biased region" description="Basic and acidic residues" evidence="1">
    <location>
        <begin position="311"/>
        <end position="323"/>
    </location>
</feature>
<keyword evidence="5" id="KW-1185">Reference proteome</keyword>
<feature type="region of interest" description="Disordered" evidence="1">
    <location>
        <begin position="261"/>
        <end position="418"/>
    </location>
</feature>
<feature type="transmembrane region" description="Helical" evidence="2">
    <location>
        <begin position="456"/>
        <end position="481"/>
    </location>
</feature>
<keyword evidence="3" id="KW-0732">Signal</keyword>
<dbReference type="InParanoid" id="A0A1X7UUA6"/>
<feature type="compositionally biased region" description="Polar residues" evidence="1">
    <location>
        <begin position="359"/>
        <end position="371"/>
    </location>
</feature>
<dbReference type="KEGG" id="aqu:109582148"/>
<accession>A0A1X7UUA6</accession>
<dbReference type="Proteomes" id="UP000007879">
    <property type="component" value="Unassembled WGS sequence"/>
</dbReference>
<feature type="compositionally biased region" description="Basic residues" evidence="1">
    <location>
        <begin position="281"/>
        <end position="310"/>
    </location>
</feature>
<reference evidence="5" key="1">
    <citation type="journal article" date="2010" name="Nature">
        <title>The Amphimedon queenslandica genome and the evolution of animal complexity.</title>
        <authorList>
            <person name="Srivastava M."/>
            <person name="Simakov O."/>
            <person name="Chapman J."/>
            <person name="Fahey B."/>
            <person name="Gauthier M.E."/>
            <person name="Mitros T."/>
            <person name="Richards G.S."/>
            <person name="Conaco C."/>
            <person name="Dacre M."/>
            <person name="Hellsten U."/>
            <person name="Larroux C."/>
            <person name="Putnam N.H."/>
            <person name="Stanke M."/>
            <person name="Adamska M."/>
            <person name="Darling A."/>
            <person name="Degnan S.M."/>
            <person name="Oakley T.H."/>
            <person name="Plachetzki D.C."/>
            <person name="Zhai Y."/>
            <person name="Adamski M."/>
            <person name="Calcino A."/>
            <person name="Cummins S.F."/>
            <person name="Goodstein D.M."/>
            <person name="Harris C."/>
            <person name="Jackson D.J."/>
            <person name="Leys S.P."/>
            <person name="Shu S."/>
            <person name="Woodcroft B.J."/>
            <person name="Vervoort M."/>
            <person name="Kosik K.S."/>
            <person name="Manning G."/>
            <person name="Degnan B.M."/>
            <person name="Rokhsar D.S."/>
        </authorList>
    </citation>
    <scope>NUCLEOTIDE SEQUENCE [LARGE SCALE GENOMIC DNA]</scope>
</reference>
<reference evidence="4" key="2">
    <citation type="submission" date="2017-05" db="UniProtKB">
        <authorList>
            <consortium name="EnsemblMetazoa"/>
        </authorList>
    </citation>
    <scope>IDENTIFICATION</scope>
</reference>
<keyword evidence="2" id="KW-0812">Transmembrane</keyword>
<feature type="compositionally biased region" description="Basic residues" evidence="1">
    <location>
        <begin position="324"/>
        <end position="341"/>
    </location>
</feature>
<gene>
    <name evidence="4" type="primary">109582148</name>
</gene>
<dbReference type="EnsemblMetazoa" id="Aqu2.1.31246_001">
    <property type="protein sequence ID" value="Aqu2.1.31246_001"/>
    <property type="gene ID" value="Aqu2.1.31246"/>
</dbReference>
<proteinExistence type="predicted"/>
<name>A0A1X7UUA6_AMPQE</name>
<dbReference type="AlphaFoldDB" id="A0A1X7UUA6"/>
<feature type="signal peptide" evidence="3">
    <location>
        <begin position="1"/>
        <end position="23"/>
    </location>
</feature>
<feature type="compositionally biased region" description="Polar residues" evidence="1">
    <location>
        <begin position="261"/>
        <end position="274"/>
    </location>
</feature>
<sequence>MAGSLWIIAGSVLLLLMSSFAVGQEGQDQRLLISDDDEVPQNPLSLIFVKESSELTIRFGLSFLEELRLLKDSCMSRAAQMEGNFKDALIQLREYQYQTEEILESSGMSTGMSEEQKQYLRERLNNSLNELLDQQDKARKALTNNCSREYQRIINERMRSVLGYANSMLLDGGVETYNQLLNGIRAYGHELQTALSDCIDLYTPYFRRHNNMRGGTTDTLCMITEVQTLIEFIRNFLIRANELLDTGNNSNSVSPTLTDIQHESTLSPSPTPTDNNNNNNNHHHHGHHGNHHHGHHHHGHHHHGNHHHGNKHNESDHHGDHHHGNSHHHHHHHGGHHHGGHHHGDNHHGNNHTIGQLHPTPSTHSRPNPTNVHHRPSSSDLPRPHQPSNKPHPHQPSNKPYSHQPSNKPHSQEESHRPHPTAHINVIVQVEPSATRTIIVDPTEQGLSDHHDLPTILIYAGVLSGLFIVSVLIIGGALLCVRYHGNKRKSGWKHLSEEEKVSQMKSSGYVNPTYKFFDQVTQ</sequence>
<evidence type="ECO:0000313" key="5">
    <source>
        <dbReference type="Proteomes" id="UP000007879"/>
    </source>
</evidence>
<dbReference type="EnsemblMetazoa" id="XM_019996773.1">
    <property type="protein sequence ID" value="XP_019852332.1"/>
    <property type="gene ID" value="LOC109582148"/>
</dbReference>